<dbReference type="InterPro" id="IPR052715">
    <property type="entry name" value="RAYT_transposase"/>
</dbReference>
<evidence type="ECO:0000259" key="1">
    <source>
        <dbReference type="SMART" id="SM01321"/>
    </source>
</evidence>
<dbReference type="RefSeq" id="WP_164132771.1">
    <property type="nucleotide sequence ID" value="NZ_JAAGOX010000056.1"/>
</dbReference>
<dbReference type="PANTHER" id="PTHR36966:SF1">
    <property type="entry name" value="REP-ASSOCIATED TYROSINE TRANSPOSASE"/>
    <property type="match status" value="1"/>
</dbReference>
<dbReference type="SUPFAM" id="SSF143422">
    <property type="entry name" value="Transposase IS200-like"/>
    <property type="match status" value="1"/>
</dbReference>
<dbReference type="AlphaFoldDB" id="A0A6B2NWD3"/>
<sequence>MPSYRRARVAGASYFFTLALADRSSTLLTERIDDLRHAYALTIREAPIVCEAFVVLPDHLHAVWTLPPGDSAFSERWRKIKHRFSRAVGRTAHPTNLSVSKRAKRECGIWQRRFWEHVIRDEDDFRRHVEYCWGNPVKHGLAERAVDWPFSTIHRDIRLGRVDAQWVGPPTEGRFGE</sequence>
<reference evidence="2" key="1">
    <citation type="submission" date="2020-02" db="EMBL/GenBank/DDBJ databases">
        <title>Delineation of the pyrene-degrading pathway in Roseobacter clade bacteria by genomic analysis.</title>
        <authorList>
            <person name="Zhou H."/>
            <person name="Wang H."/>
        </authorList>
    </citation>
    <scope>NUCLEOTIDE SEQUENCE</scope>
    <source>
        <strain evidence="2">PrR005</strain>
    </source>
</reference>
<dbReference type="GO" id="GO:0004803">
    <property type="term" value="F:transposase activity"/>
    <property type="evidence" value="ECO:0007669"/>
    <property type="project" value="InterPro"/>
</dbReference>
<comment type="caution">
    <text evidence="2">The sequence shown here is derived from an EMBL/GenBank/DDBJ whole genome shotgun (WGS) entry which is preliminary data.</text>
</comment>
<organism evidence="2">
    <name type="scientific">Ruegeria sp. PrR005</name>
    <dbReference type="NCBI Taxonomy" id="2706882"/>
    <lineage>
        <taxon>Bacteria</taxon>
        <taxon>Pseudomonadati</taxon>
        <taxon>Pseudomonadota</taxon>
        <taxon>Alphaproteobacteria</taxon>
        <taxon>Rhodobacterales</taxon>
        <taxon>Roseobacteraceae</taxon>
        <taxon>Ruegeria</taxon>
    </lineage>
</organism>
<dbReference type="EMBL" id="JAAGOX010000056">
    <property type="protein sequence ID" value="NDW47758.1"/>
    <property type="molecule type" value="Genomic_DNA"/>
</dbReference>
<dbReference type="GO" id="GO:0043565">
    <property type="term" value="F:sequence-specific DNA binding"/>
    <property type="evidence" value="ECO:0007669"/>
    <property type="project" value="TreeGrafter"/>
</dbReference>
<dbReference type="InterPro" id="IPR036515">
    <property type="entry name" value="Transposase_17_sf"/>
</dbReference>
<dbReference type="GO" id="GO:0006313">
    <property type="term" value="P:DNA transposition"/>
    <property type="evidence" value="ECO:0007669"/>
    <property type="project" value="InterPro"/>
</dbReference>
<dbReference type="PANTHER" id="PTHR36966">
    <property type="entry name" value="REP-ASSOCIATED TYROSINE TRANSPOSASE"/>
    <property type="match status" value="1"/>
</dbReference>
<gene>
    <name evidence="2" type="ORF">G0P99_22675</name>
</gene>
<name>A0A6B2NWD3_9RHOB</name>
<proteinExistence type="predicted"/>
<dbReference type="Gene3D" id="3.30.70.1290">
    <property type="entry name" value="Transposase IS200-like"/>
    <property type="match status" value="1"/>
</dbReference>
<protein>
    <submittedName>
        <fullName evidence="2">Transposase</fullName>
    </submittedName>
</protein>
<accession>A0A6B2NWD3</accession>
<evidence type="ECO:0000313" key="2">
    <source>
        <dbReference type="EMBL" id="NDW47758.1"/>
    </source>
</evidence>
<feature type="domain" description="Transposase IS200-like" evidence="1">
    <location>
        <begin position="9"/>
        <end position="135"/>
    </location>
</feature>
<dbReference type="NCBIfam" id="NF047646">
    <property type="entry name" value="REP_Tyr_transpos"/>
    <property type="match status" value="1"/>
</dbReference>
<dbReference type="SMART" id="SM01321">
    <property type="entry name" value="Y1_Tnp"/>
    <property type="match status" value="1"/>
</dbReference>
<dbReference type="InterPro" id="IPR002686">
    <property type="entry name" value="Transposase_17"/>
</dbReference>